<dbReference type="PANTHER" id="PTHR43731:SF14">
    <property type="entry name" value="PRESENILIN-ASSOCIATED RHOMBOID-LIKE PROTEIN, MITOCHONDRIAL"/>
    <property type="match status" value="1"/>
</dbReference>
<feature type="domain" description="AN1-type" evidence="11">
    <location>
        <begin position="1"/>
        <end position="45"/>
    </location>
</feature>
<keyword evidence="4" id="KW-0479">Metal-binding</keyword>
<dbReference type="eggNOG" id="arCOG01769">
    <property type="taxonomic scope" value="Archaea"/>
</dbReference>
<evidence type="ECO:0000313" key="12">
    <source>
        <dbReference type="EMBL" id="AGK60912.1"/>
    </source>
</evidence>
<gene>
    <name evidence="12" type="ORF">Asulf_00906</name>
</gene>
<accession>N0BF67</accession>
<dbReference type="InterPro" id="IPR050925">
    <property type="entry name" value="Rhomboid_protease_S54"/>
</dbReference>
<reference evidence="12 13" key="1">
    <citation type="journal article" date="2013" name="Genome Announc.">
        <title>Complete Genome Sequence of the Thermophilic and Facultatively Chemolithoautotrophic Sulfate Reducer Archaeoglobus sulfaticallidus Strain PM70-1T.</title>
        <authorList>
            <person name="Stokke R."/>
            <person name="Hocking W.P."/>
            <person name="Steinsbu B.O."/>
            <person name="Steen I.H."/>
        </authorList>
    </citation>
    <scope>NUCLEOTIDE SEQUENCE [LARGE SCALE GENOMIC DNA]</scope>
    <source>
        <strain evidence="12">PM70-1</strain>
    </source>
</reference>
<dbReference type="RefSeq" id="WP_015590510.1">
    <property type="nucleotide sequence ID" value="NC_021169.1"/>
</dbReference>
<dbReference type="SUPFAM" id="SSF144091">
    <property type="entry name" value="Rhomboid-like"/>
    <property type="match status" value="1"/>
</dbReference>
<dbReference type="Gene3D" id="1.20.1540.10">
    <property type="entry name" value="Rhomboid-like"/>
    <property type="match status" value="1"/>
</dbReference>
<dbReference type="STRING" id="387631.Asulf_00906"/>
<dbReference type="AlphaFoldDB" id="N0BF67"/>
<feature type="transmembrane region" description="Helical" evidence="10">
    <location>
        <begin position="219"/>
        <end position="238"/>
    </location>
</feature>
<dbReference type="Pfam" id="PF01694">
    <property type="entry name" value="Rhomboid"/>
    <property type="match status" value="1"/>
</dbReference>
<feature type="transmembrane region" description="Helical" evidence="10">
    <location>
        <begin position="244"/>
        <end position="266"/>
    </location>
</feature>
<evidence type="ECO:0000256" key="8">
    <source>
        <dbReference type="ARBA" id="ARBA00022989"/>
    </source>
</evidence>
<keyword evidence="3 10" id="KW-0812">Transmembrane</keyword>
<keyword evidence="7" id="KW-0862">Zinc</keyword>
<comment type="similarity">
    <text evidence="2">Belongs to the peptidase S54 family.</text>
</comment>
<evidence type="ECO:0000256" key="4">
    <source>
        <dbReference type="ARBA" id="ARBA00022723"/>
    </source>
</evidence>
<dbReference type="PANTHER" id="PTHR43731">
    <property type="entry name" value="RHOMBOID PROTEASE"/>
    <property type="match status" value="1"/>
</dbReference>
<name>N0BF67_9EURY</name>
<evidence type="ECO:0000256" key="1">
    <source>
        <dbReference type="ARBA" id="ARBA00004141"/>
    </source>
</evidence>
<evidence type="ECO:0000256" key="3">
    <source>
        <dbReference type="ARBA" id="ARBA00022692"/>
    </source>
</evidence>
<dbReference type="EMBL" id="CP005290">
    <property type="protein sequence ID" value="AGK60912.1"/>
    <property type="molecule type" value="Genomic_DNA"/>
</dbReference>
<organism evidence="12 13">
    <name type="scientific">Archaeoglobus sulfaticallidus PM70-1</name>
    <dbReference type="NCBI Taxonomy" id="387631"/>
    <lineage>
        <taxon>Archaea</taxon>
        <taxon>Methanobacteriati</taxon>
        <taxon>Methanobacteriota</taxon>
        <taxon>Archaeoglobi</taxon>
        <taxon>Archaeoglobales</taxon>
        <taxon>Archaeoglobaceae</taxon>
        <taxon>Archaeoglobus</taxon>
    </lineage>
</organism>
<evidence type="ECO:0000256" key="5">
    <source>
        <dbReference type="ARBA" id="ARBA00022771"/>
    </source>
</evidence>
<evidence type="ECO:0000256" key="9">
    <source>
        <dbReference type="ARBA" id="ARBA00023136"/>
    </source>
</evidence>
<protein>
    <recommendedName>
        <fullName evidence="11">AN1-type domain-containing protein</fullName>
    </recommendedName>
</protein>
<dbReference type="PROSITE" id="PS51039">
    <property type="entry name" value="ZF_AN1"/>
    <property type="match status" value="1"/>
</dbReference>
<proteinExistence type="inferred from homology"/>
<dbReference type="InterPro" id="IPR035952">
    <property type="entry name" value="Rhomboid-like_sf"/>
</dbReference>
<evidence type="ECO:0000256" key="6">
    <source>
        <dbReference type="ARBA" id="ARBA00022801"/>
    </source>
</evidence>
<dbReference type="GO" id="GO:0016020">
    <property type="term" value="C:membrane"/>
    <property type="evidence" value="ECO:0007669"/>
    <property type="project" value="UniProtKB-SubCell"/>
</dbReference>
<dbReference type="SMART" id="SM00154">
    <property type="entry name" value="ZnF_AN1"/>
    <property type="match status" value="1"/>
</dbReference>
<evidence type="ECO:0000256" key="10">
    <source>
        <dbReference type="SAM" id="Phobius"/>
    </source>
</evidence>
<dbReference type="InterPro" id="IPR000058">
    <property type="entry name" value="Znf_AN1"/>
</dbReference>
<keyword evidence="9 10" id="KW-0472">Membrane</keyword>
<evidence type="ECO:0000256" key="2">
    <source>
        <dbReference type="ARBA" id="ARBA00009045"/>
    </source>
</evidence>
<dbReference type="KEGG" id="ast:Asulf_00906"/>
<keyword evidence="8 10" id="KW-1133">Transmembrane helix</keyword>
<dbReference type="SUPFAM" id="SSF118310">
    <property type="entry name" value="AN1-like Zinc finger"/>
    <property type="match status" value="1"/>
</dbReference>
<dbReference type="GO" id="GO:0004252">
    <property type="term" value="F:serine-type endopeptidase activity"/>
    <property type="evidence" value="ECO:0007669"/>
    <property type="project" value="InterPro"/>
</dbReference>
<feature type="transmembrane region" description="Helical" evidence="10">
    <location>
        <begin position="89"/>
        <end position="111"/>
    </location>
</feature>
<feature type="transmembrane region" description="Helical" evidence="10">
    <location>
        <begin position="191"/>
        <end position="212"/>
    </location>
</feature>
<evidence type="ECO:0000259" key="11">
    <source>
        <dbReference type="PROSITE" id="PS51039"/>
    </source>
</evidence>
<keyword evidence="5" id="KW-0863">Zinc-finger</keyword>
<keyword evidence="13" id="KW-1185">Reference proteome</keyword>
<dbReference type="HOGENOM" id="CLU_055068_1_0_2"/>
<dbReference type="Pfam" id="PF01428">
    <property type="entry name" value="zf-AN1"/>
    <property type="match status" value="1"/>
</dbReference>
<dbReference type="InterPro" id="IPR022764">
    <property type="entry name" value="Peptidase_S54_rhomboid_dom"/>
</dbReference>
<dbReference type="Proteomes" id="UP000013307">
    <property type="component" value="Chromosome"/>
</dbReference>
<dbReference type="GO" id="GO:0008270">
    <property type="term" value="F:zinc ion binding"/>
    <property type="evidence" value="ECO:0007669"/>
    <property type="project" value="UniProtKB-KW"/>
</dbReference>
<feature type="transmembrane region" description="Helical" evidence="10">
    <location>
        <begin position="166"/>
        <end position="185"/>
    </location>
</feature>
<dbReference type="Gene3D" id="4.10.1110.10">
    <property type="entry name" value="AN1-like Zinc finger"/>
    <property type="match status" value="1"/>
</dbReference>
<evidence type="ECO:0000256" key="7">
    <source>
        <dbReference type="ARBA" id="ARBA00022833"/>
    </source>
</evidence>
<comment type="subcellular location">
    <subcellularLocation>
        <location evidence="1">Membrane</location>
        <topology evidence="1">Multi-pass membrane protein</topology>
    </subcellularLocation>
</comment>
<dbReference type="GeneID" id="15392547"/>
<dbReference type="InterPro" id="IPR035896">
    <property type="entry name" value="AN1-like_Znf"/>
</dbReference>
<sequence length="279" mass="31450">MTSKCDYCGKEEYLPFVCKYCGGKFCAEHRLPEMHECEGRDAYWNVPVKVKKEKKVKIPIKDSVSVKKIGRGVGRGFEKPKIKFNAITAYGYNNIVLGIITIMFFIGNLFPASFQYLALFPNKFIEMPWQLITSMFFHVEFGHFLVNAIVLLFFGTELERRVGGKNYIKIFLLSGLAGNIGYLAFSLMSGSYAGALGSSGAIYGIMGTLAIIAPEIRVLFFFFIPMSIRVALVIFALYDLLMLPLSSISGVAHIAHLSGLLVGLYYGDKFKAYRNRWRW</sequence>
<evidence type="ECO:0000313" key="13">
    <source>
        <dbReference type="Proteomes" id="UP000013307"/>
    </source>
</evidence>
<keyword evidence="6" id="KW-0378">Hydrolase</keyword>
<feature type="transmembrane region" description="Helical" evidence="10">
    <location>
        <begin position="131"/>
        <end position="154"/>
    </location>
</feature>